<organism evidence="3 4">
    <name type="scientific">Immersiella caudata</name>
    <dbReference type="NCBI Taxonomy" id="314043"/>
    <lineage>
        <taxon>Eukaryota</taxon>
        <taxon>Fungi</taxon>
        <taxon>Dikarya</taxon>
        <taxon>Ascomycota</taxon>
        <taxon>Pezizomycotina</taxon>
        <taxon>Sordariomycetes</taxon>
        <taxon>Sordariomycetidae</taxon>
        <taxon>Sordariales</taxon>
        <taxon>Lasiosphaeriaceae</taxon>
        <taxon>Immersiella</taxon>
    </lineage>
</organism>
<feature type="transmembrane region" description="Helical" evidence="2">
    <location>
        <begin position="52"/>
        <end position="72"/>
    </location>
</feature>
<evidence type="ECO:0000256" key="2">
    <source>
        <dbReference type="SAM" id="Phobius"/>
    </source>
</evidence>
<dbReference type="InterPro" id="IPR021514">
    <property type="entry name" value="DUF3176"/>
</dbReference>
<dbReference type="SUPFAM" id="SSF54373">
    <property type="entry name" value="FAD-linked reductases, C-terminal domain"/>
    <property type="match status" value="1"/>
</dbReference>
<keyword evidence="2" id="KW-0812">Transmembrane</keyword>
<accession>A0AA40BUR5</accession>
<protein>
    <submittedName>
        <fullName evidence="3">Uncharacterized protein</fullName>
    </submittedName>
</protein>
<keyword evidence="2" id="KW-0472">Membrane</keyword>
<name>A0AA40BUR5_9PEZI</name>
<sequence>MAFPQEYTPLGTEQYGSDGDPKVDSTHHDGPAKESAARGETWRTGFWRRLPMLALLSALCTLLSTVACAVALRASDGANTEDWQVAPSVLVSIFTAFGNAALRLALAEGFQMAWWTRVTEKPRTITRLHEYYQHGTSALSAGLSLRHPSFIGVASLLVTILAIDGPLLQRASSTALVVRSANATPVAMTLGKELPYGFTGVVFSHHGRDTASRSLLSEDFTAVFDDYSQRRPILATHTLGSGCRGICEGEIEASGLWKTCNSSEENVVTPLMNETQARRALLNRTLFGVEWKHVTRTPPFITVDVGQTPINGARNPDNIPYVILNITYSPPPANGSRSIFTHTCRLYSGTSRYPIRINNDTAQGSSGIVPNAITLTGSSVFIPGTMQDVFDSVASLNLAPTVEGPDPSQPYRLSLNIDPYFFRHPTCIRDDCPIFETLGGLASAMEGMLSARAFISGSHMSYLTTIMTGALSNQLVRSLSIGGVATFRKTDNGRDITGDPFMDGVGWDDPTDQIVQALDEVMFRTAVATSQTDVLRNVSWMYANRHFDRVDAPPRNGSDADKYRIMPAQQQILMRQTYTIQVFRSNYAFLAGGIAVMVIATLGVLPLFYGFWTLGRSMSLSPVETAKAFGAPMLEGSGGRVTADGIAESEVGRMKSKARTVDSELKSADSMEQAKINLNLFADELDIVAMREGLGWIIGEDYPWAMPRDSDEAMGRMILERAQTGFHYIKAAYPDLYLV</sequence>
<dbReference type="PANTHER" id="PTHR37576">
    <property type="entry name" value="DEFECT AT LOW TEMPERATURE PROTEIN 1"/>
    <property type="match status" value="1"/>
</dbReference>
<feature type="compositionally biased region" description="Basic and acidic residues" evidence="1">
    <location>
        <begin position="19"/>
        <end position="37"/>
    </location>
</feature>
<dbReference type="Pfam" id="PF11374">
    <property type="entry name" value="DUF3176"/>
    <property type="match status" value="1"/>
</dbReference>
<reference evidence="3" key="1">
    <citation type="submission" date="2023-06" db="EMBL/GenBank/DDBJ databases">
        <title>Genome-scale phylogeny and comparative genomics of the fungal order Sordariales.</title>
        <authorList>
            <consortium name="Lawrence Berkeley National Laboratory"/>
            <person name="Hensen N."/>
            <person name="Bonometti L."/>
            <person name="Westerberg I."/>
            <person name="Brannstrom I.O."/>
            <person name="Guillou S."/>
            <person name="Cros-Aarteil S."/>
            <person name="Calhoun S."/>
            <person name="Haridas S."/>
            <person name="Kuo A."/>
            <person name="Mondo S."/>
            <person name="Pangilinan J."/>
            <person name="Riley R."/>
            <person name="Labutti K."/>
            <person name="Andreopoulos B."/>
            <person name="Lipzen A."/>
            <person name="Chen C."/>
            <person name="Yanf M."/>
            <person name="Daum C."/>
            <person name="Ng V."/>
            <person name="Clum A."/>
            <person name="Steindorff A."/>
            <person name="Ohm R."/>
            <person name="Martin F."/>
            <person name="Silar P."/>
            <person name="Natvig D."/>
            <person name="Lalanne C."/>
            <person name="Gautier V."/>
            <person name="Ament-Velasquez S.L."/>
            <person name="Kruys A."/>
            <person name="Hutchinson M.I."/>
            <person name="Powell A.J."/>
            <person name="Barry K."/>
            <person name="Miller A.N."/>
            <person name="Grigoriev I.V."/>
            <person name="Debuchy R."/>
            <person name="Gladieux P."/>
            <person name="Thoren M.H."/>
            <person name="Johannesson H."/>
        </authorList>
    </citation>
    <scope>NUCLEOTIDE SEQUENCE</scope>
    <source>
        <strain evidence="3">CBS 606.72</strain>
    </source>
</reference>
<evidence type="ECO:0000313" key="4">
    <source>
        <dbReference type="Proteomes" id="UP001175000"/>
    </source>
</evidence>
<dbReference type="PANTHER" id="PTHR37576:SF2">
    <property type="entry name" value="DEFECT AT LOW TEMPERATURE PROTEIN 1"/>
    <property type="match status" value="1"/>
</dbReference>
<proteinExistence type="predicted"/>
<dbReference type="Proteomes" id="UP001175000">
    <property type="component" value="Unassembled WGS sequence"/>
</dbReference>
<feature type="region of interest" description="Disordered" evidence="1">
    <location>
        <begin position="1"/>
        <end position="37"/>
    </location>
</feature>
<feature type="transmembrane region" description="Helical" evidence="2">
    <location>
        <begin position="587"/>
        <end position="612"/>
    </location>
</feature>
<dbReference type="Gene3D" id="3.30.560.10">
    <property type="entry name" value="Glucose Oxidase, domain 3"/>
    <property type="match status" value="1"/>
</dbReference>
<keyword evidence="4" id="KW-1185">Reference proteome</keyword>
<dbReference type="AlphaFoldDB" id="A0AA40BUR5"/>
<evidence type="ECO:0000313" key="3">
    <source>
        <dbReference type="EMBL" id="KAK0614391.1"/>
    </source>
</evidence>
<comment type="caution">
    <text evidence="3">The sequence shown here is derived from an EMBL/GenBank/DDBJ whole genome shotgun (WGS) entry which is preliminary data.</text>
</comment>
<evidence type="ECO:0000256" key="1">
    <source>
        <dbReference type="SAM" id="MobiDB-lite"/>
    </source>
</evidence>
<gene>
    <name evidence="3" type="ORF">B0T14DRAFT_570330</name>
</gene>
<dbReference type="EMBL" id="JAULSU010000006">
    <property type="protein sequence ID" value="KAK0614391.1"/>
    <property type="molecule type" value="Genomic_DNA"/>
</dbReference>
<keyword evidence="2" id="KW-1133">Transmembrane helix</keyword>
<feature type="transmembrane region" description="Helical" evidence="2">
    <location>
        <begin position="84"/>
        <end position="106"/>
    </location>
</feature>